<organism evidence="2 3">
    <name type="scientific">Bacillus anthracis</name>
    <name type="common">anthrax bacterium</name>
    <dbReference type="NCBI Taxonomy" id="1392"/>
    <lineage>
        <taxon>Bacteria</taxon>
        <taxon>Bacillati</taxon>
        <taxon>Bacillota</taxon>
        <taxon>Bacilli</taxon>
        <taxon>Bacillales</taxon>
        <taxon>Bacillaceae</taxon>
        <taxon>Bacillus</taxon>
        <taxon>Bacillus cereus group</taxon>
    </lineage>
</organism>
<dbReference type="InterPro" id="IPR027624">
    <property type="entry name" value="TOMM_cyclo_SagD"/>
</dbReference>
<comment type="caution">
    <text evidence="2">The sequence shown here is derived from an EMBL/GenBank/DDBJ whole genome shotgun (WGS) entry which is preliminary data.</text>
</comment>
<name>A0A0J1HU94_BACAN</name>
<dbReference type="Proteomes" id="UP000035904">
    <property type="component" value="Unassembled WGS sequence"/>
</dbReference>
<protein>
    <recommendedName>
        <fullName evidence="1">YcaO domain-containing protein</fullName>
    </recommendedName>
</protein>
<dbReference type="PROSITE" id="PS51664">
    <property type="entry name" value="YCAO"/>
    <property type="match status" value="1"/>
</dbReference>
<feature type="domain" description="YcaO" evidence="1">
    <location>
        <begin position="196"/>
        <end position="574"/>
    </location>
</feature>
<reference evidence="2 3" key="1">
    <citation type="submission" date="2015-05" db="EMBL/GenBank/DDBJ databases">
        <title>Whole genome sequence and identification of bacterial endophytes from Costus igneus.</title>
        <authorList>
            <person name="Lee Y.P."/>
            <person name="Gan H.M."/>
            <person name="Eng W."/>
            <person name="Wheatley M.S."/>
            <person name="Caraballo A."/>
            <person name="Polter S."/>
            <person name="Savka M.A."/>
            <person name="Hudson A.O."/>
        </authorList>
    </citation>
    <scope>NUCLEOTIDE SEQUENCE [LARGE SCALE GENOMIC DNA]</scope>
    <source>
        <strain evidence="2 3">RIT375</strain>
    </source>
</reference>
<dbReference type="AlphaFoldDB" id="A0A0J1HU94"/>
<evidence type="ECO:0000313" key="2">
    <source>
        <dbReference type="EMBL" id="KLV17306.1"/>
    </source>
</evidence>
<dbReference type="PANTHER" id="PTHR37809:SF1">
    <property type="entry name" value="RIBOSOMAL PROTEIN S12 METHYLTHIOTRANSFERASE ACCESSORY FACTOR YCAO"/>
    <property type="match status" value="1"/>
</dbReference>
<dbReference type="PANTHER" id="PTHR37809">
    <property type="entry name" value="RIBOSOMAL PROTEIN S12 METHYLTHIOTRANSFERASE ACCESSORY FACTOR YCAO"/>
    <property type="match status" value="1"/>
</dbReference>
<sequence>MKVKYITDLANYHEVGIGEISVYFNKQFIFIGPIRTYSSACFNCFQERVKEQKLSEYYFSTAKHLALNDVEEEIVKSYLEKIADEEEQGIIYIFNRITKECELVSTFKRGDCLHCSSDDINYVKRDSKKEGYLFEKLNPRQDKWENVKNRLQKFKPLLYKNRFSLINRINRSGDSYGLPMVETEVYYKNVSMLSYGRTSTYEKSRYTAILESLERYATAFPYKRSPYHFREKENENIDLKISEIIELNNLETGEYSADTPIYYTEVDALHKRKKALIPEQIVYFDSHHSSDEKRYIFESSNGSALGSTLEEASLFAMLELFERDSFLCTWYGKIPPIRIETESLKSSKIQNYIVALQKKGIKVHVFDISIELKIPTIWVLLEKQDPKESDMAFYTAAATSFDLEDAIEKALIEATTAISVFSNLFRGEDFQQRKRMLLKDPTKVSRLEDHLLLYSNQEMRSYLEFALNTPYHITDDELEKYYLEFNGKYTEVLEYFHGKILEISDKAYRAATENMNLNELGFVNVKYVVPKMLTMTFGHQNRRIVKSRVEKAIAYKGRGYVDTEWMEKIPHPFP</sequence>
<proteinExistence type="predicted"/>
<dbReference type="PATRIC" id="fig|1392.242.peg.1285"/>
<evidence type="ECO:0000259" key="1">
    <source>
        <dbReference type="PROSITE" id="PS51664"/>
    </source>
</evidence>
<dbReference type="NCBIfam" id="TIGR03604">
    <property type="entry name" value="TOMM_cyclo_SagD"/>
    <property type="match status" value="1"/>
</dbReference>
<dbReference type="InterPro" id="IPR003776">
    <property type="entry name" value="YcaO-like_dom"/>
</dbReference>
<dbReference type="EMBL" id="LDPG01000012">
    <property type="protein sequence ID" value="KLV17306.1"/>
    <property type="molecule type" value="Genomic_DNA"/>
</dbReference>
<accession>A0A0J1HU94</accession>
<evidence type="ECO:0000313" key="3">
    <source>
        <dbReference type="Proteomes" id="UP000035904"/>
    </source>
</evidence>
<gene>
    <name evidence="2" type="ORF">ABW01_17025</name>
</gene>
<dbReference type="Gene3D" id="3.30.1330.230">
    <property type="match status" value="1"/>
</dbReference>
<dbReference type="RefSeq" id="WP_002195052.1">
    <property type="nucleotide sequence ID" value="NZ_LDPG01000012.1"/>
</dbReference>
<dbReference type="Pfam" id="PF02624">
    <property type="entry name" value="YcaO"/>
    <property type="match status" value="1"/>
</dbReference>